<name>A0AAV8TYF0_9ROSI</name>
<feature type="domain" description="Amidase" evidence="4">
    <location>
        <begin position="55"/>
        <end position="208"/>
    </location>
</feature>
<accession>A0AAV8TYF0</accession>
<dbReference type="InterPro" id="IPR019734">
    <property type="entry name" value="TPR_rpt"/>
</dbReference>
<keyword evidence="3" id="KW-0812">Transmembrane</keyword>
<dbReference type="Pfam" id="PF01425">
    <property type="entry name" value="Amidase"/>
    <property type="match status" value="1"/>
</dbReference>
<comment type="caution">
    <text evidence="5">The sequence shown here is derived from an EMBL/GenBank/DDBJ whole genome shotgun (WGS) entry which is preliminary data.</text>
</comment>
<feature type="repeat" description="TPR" evidence="1">
    <location>
        <begin position="541"/>
        <end position="574"/>
    </location>
</feature>
<dbReference type="SMART" id="SM00028">
    <property type="entry name" value="TPR"/>
    <property type="match status" value="3"/>
</dbReference>
<dbReference type="Proteomes" id="UP001159364">
    <property type="component" value="Linkage Group LG02"/>
</dbReference>
<dbReference type="PROSITE" id="PS50005">
    <property type="entry name" value="TPR"/>
    <property type="match status" value="2"/>
</dbReference>
<dbReference type="SUPFAM" id="SSF48452">
    <property type="entry name" value="TPR-like"/>
    <property type="match status" value="1"/>
</dbReference>
<dbReference type="AlphaFoldDB" id="A0AAV8TYF0"/>
<dbReference type="PANTHER" id="PTHR46310">
    <property type="entry name" value="AMIDASE 1"/>
    <property type="match status" value="1"/>
</dbReference>
<proteinExistence type="predicted"/>
<keyword evidence="1" id="KW-0802">TPR repeat</keyword>
<dbReference type="Gene3D" id="1.25.40.10">
    <property type="entry name" value="Tetratricopeptide repeat domain"/>
    <property type="match status" value="1"/>
</dbReference>
<evidence type="ECO:0000256" key="3">
    <source>
        <dbReference type="SAM" id="Phobius"/>
    </source>
</evidence>
<reference evidence="5 6" key="1">
    <citation type="submission" date="2021-09" db="EMBL/GenBank/DDBJ databases">
        <title>Genomic insights and catalytic innovation underlie evolution of tropane alkaloids biosynthesis.</title>
        <authorList>
            <person name="Wang Y.-J."/>
            <person name="Tian T."/>
            <person name="Huang J.-P."/>
            <person name="Huang S.-X."/>
        </authorList>
    </citation>
    <scope>NUCLEOTIDE SEQUENCE [LARGE SCALE GENOMIC DNA]</scope>
    <source>
        <strain evidence="5">KIB-2018</strain>
        <tissue evidence="5">Leaf</tissue>
    </source>
</reference>
<evidence type="ECO:0000313" key="5">
    <source>
        <dbReference type="EMBL" id="KAJ8771985.1"/>
    </source>
</evidence>
<dbReference type="PANTHER" id="PTHR46310:SF5">
    <property type="entry name" value="OUTER ENVELOPE PROTEIN 64, CHLOROPLASTIC"/>
    <property type="match status" value="1"/>
</dbReference>
<feature type="transmembrane region" description="Helical" evidence="3">
    <location>
        <begin position="6"/>
        <end position="23"/>
    </location>
</feature>
<dbReference type="SUPFAM" id="SSF75304">
    <property type="entry name" value="Amidase signature (AS) enzymes"/>
    <property type="match status" value="1"/>
</dbReference>
<feature type="compositionally biased region" description="Basic and acidic residues" evidence="2">
    <location>
        <begin position="467"/>
        <end position="480"/>
    </location>
</feature>
<evidence type="ECO:0000256" key="1">
    <source>
        <dbReference type="PROSITE-ProRule" id="PRU00339"/>
    </source>
</evidence>
<dbReference type="InterPro" id="IPR023631">
    <property type="entry name" value="Amidase_dom"/>
</dbReference>
<dbReference type="FunFam" id="3.90.1300.10:FF:000004">
    <property type="entry name" value="Outer envelope protein 64, mitochondrial"/>
    <property type="match status" value="1"/>
</dbReference>
<sequence>MATNQSNLWVLLGLGLAGILFMTRKLKKAVREDFGAFVQKLQLLPPPQPAPPKAPHPLTGLTFAVSDIFDIEGYVTGFGHPDWARTHEAASRTSVVVSSLTEGGATCIGKTVVDELAYGINGENKHYGTPTNPAAPSNVPGGSSSGAAVAVAANLVDFSLGVDSVGGVRVPAAYCGVIGFRFSYGAVPHSGILPVSTSLDTVGLFAKDPNILRRVGHVMFQLPFGVHRNPRQIIIADDCFQLLKIPADRVTELLIKSSHKVFGRQVLKHEYLEEFIASKVPSLIELKQKANGEIKTSSIRLLAKAMQLLHRREFKYNHEEWINIEKPILDSVISAQINEVQKTSNSEIEICRSIRNEIRSAINTLLKDDGILAIPTSAHLPPKLGGKEMLSENYQACLFGLSSIASLSGCCQVTIPLGQYGKCPVSVSLIARHGGDRFLLDTLQSMYPSLQEEVDMLAKSKLSRSTDSQERSAEMAKEKGNQAYKDKQWKKAIGYYTEAIKLNEKNATYYSNRAAAYLELGSFHQAEADCTSAINLDKKNIKAFLRRGTAREMLGYYKEAIEDFQYALVLEPTNKRAAASAEKLRKVFQ</sequence>
<dbReference type="InterPro" id="IPR036928">
    <property type="entry name" value="AS_sf"/>
</dbReference>
<organism evidence="5 6">
    <name type="scientific">Erythroxylum novogranatense</name>
    <dbReference type="NCBI Taxonomy" id="1862640"/>
    <lineage>
        <taxon>Eukaryota</taxon>
        <taxon>Viridiplantae</taxon>
        <taxon>Streptophyta</taxon>
        <taxon>Embryophyta</taxon>
        <taxon>Tracheophyta</taxon>
        <taxon>Spermatophyta</taxon>
        <taxon>Magnoliopsida</taxon>
        <taxon>eudicotyledons</taxon>
        <taxon>Gunneridae</taxon>
        <taxon>Pentapetalae</taxon>
        <taxon>rosids</taxon>
        <taxon>fabids</taxon>
        <taxon>Malpighiales</taxon>
        <taxon>Erythroxylaceae</taxon>
        <taxon>Erythroxylum</taxon>
    </lineage>
</organism>
<evidence type="ECO:0000259" key="4">
    <source>
        <dbReference type="Pfam" id="PF01425"/>
    </source>
</evidence>
<gene>
    <name evidence="5" type="ORF">K2173_027162</name>
</gene>
<dbReference type="InterPro" id="IPR011990">
    <property type="entry name" value="TPR-like_helical_dom_sf"/>
</dbReference>
<dbReference type="EMBL" id="JAIWQS010000002">
    <property type="protein sequence ID" value="KAJ8771985.1"/>
    <property type="molecule type" value="Genomic_DNA"/>
</dbReference>
<feature type="region of interest" description="Disordered" evidence="2">
    <location>
        <begin position="461"/>
        <end position="480"/>
    </location>
</feature>
<protein>
    <recommendedName>
        <fullName evidence="4">Amidase domain-containing protein</fullName>
    </recommendedName>
</protein>
<dbReference type="Gene3D" id="3.90.1300.10">
    <property type="entry name" value="Amidase signature (AS) domain"/>
    <property type="match status" value="1"/>
</dbReference>
<keyword evidence="3" id="KW-1133">Transmembrane helix</keyword>
<keyword evidence="3" id="KW-0472">Membrane</keyword>
<evidence type="ECO:0000256" key="2">
    <source>
        <dbReference type="SAM" id="MobiDB-lite"/>
    </source>
</evidence>
<feature type="repeat" description="TPR" evidence="1">
    <location>
        <begin position="473"/>
        <end position="506"/>
    </location>
</feature>
<evidence type="ECO:0000313" key="6">
    <source>
        <dbReference type="Proteomes" id="UP001159364"/>
    </source>
</evidence>
<keyword evidence="6" id="KW-1185">Reference proteome</keyword>